<feature type="compositionally biased region" description="Low complexity" evidence="1">
    <location>
        <begin position="198"/>
        <end position="209"/>
    </location>
</feature>
<dbReference type="InterPro" id="IPR036915">
    <property type="entry name" value="Cyclin-like_sf"/>
</dbReference>
<feature type="compositionally biased region" description="Low complexity" evidence="1">
    <location>
        <begin position="253"/>
        <end position="263"/>
    </location>
</feature>
<dbReference type="AlphaFoldDB" id="A0AAD7Y576"/>
<reference evidence="2 3" key="1">
    <citation type="submission" date="2023-03" db="EMBL/GenBank/DDBJ databases">
        <title>Genome sequence of Lichtheimia ornata CBS 291.66.</title>
        <authorList>
            <person name="Mohabir J.T."/>
            <person name="Shea T.P."/>
            <person name="Kurbessoian T."/>
            <person name="Berby B."/>
            <person name="Fontaine J."/>
            <person name="Livny J."/>
            <person name="Gnirke A."/>
            <person name="Stajich J.E."/>
            <person name="Cuomo C.A."/>
        </authorList>
    </citation>
    <scope>NUCLEOTIDE SEQUENCE [LARGE SCALE GENOMIC DNA]</scope>
    <source>
        <strain evidence="2">CBS 291.66</strain>
    </source>
</reference>
<protein>
    <recommendedName>
        <fullName evidence="4">Cyclin-domain-containing protein</fullName>
    </recommendedName>
</protein>
<gene>
    <name evidence="2" type="ORF">O0I10_000351</name>
</gene>
<dbReference type="GO" id="GO:0005634">
    <property type="term" value="C:nucleus"/>
    <property type="evidence" value="ECO:0007669"/>
    <property type="project" value="TreeGrafter"/>
</dbReference>
<evidence type="ECO:0000313" key="3">
    <source>
        <dbReference type="Proteomes" id="UP001234581"/>
    </source>
</evidence>
<dbReference type="Pfam" id="PF08613">
    <property type="entry name" value="Cyclin"/>
    <property type="match status" value="1"/>
</dbReference>
<dbReference type="GO" id="GO:0016538">
    <property type="term" value="F:cyclin-dependent protein serine/threonine kinase regulator activity"/>
    <property type="evidence" value="ECO:0007669"/>
    <property type="project" value="TreeGrafter"/>
</dbReference>
<keyword evidence="3" id="KW-1185">Reference proteome</keyword>
<dbReference type="EMBL" id="JARTCD010000001">
    <property type="protein sequence ID" value="KAJ8664073.1"/>
    <property type="molecule type" value="Genomic_DNA"/>
</dbReference>
<proteinExistence type="predicted"/>
<dbReference type="GeneID" id="83207773"/>
<dbReference type="PANTHER" id="PTHR15615">
    <property type="match status" value="1"/>
</dbReference>
<dbReference type="Proteomes" id="UP001234581">
    <property type="component" value="Unassembled WGS sequence"/>
</dbReference>
<feature type="region of interest" description="Disordered" evidence="1">
    <location>
        <begin position="198"/>
        <end position="288"/>
    </location>
</feature>
<feature type="compositionally biased region" description="Basic residues" evidence="1">
    <location>
        <begin position="217"/>
        <end position="238"/>
    </location>
</feature>
<dbReference type="GO" id="GO:0019901">
    <property type="term" value="F:protein kinase binding"/>
    <property type="evidence" value="ECO:0007669"/>
    <property type="project" value="InterPro"/>
</dbReference>
<dbReference type="Gene3D" id="1.10.472.10">
    <property type="entry name" value="Cyclin-like"/>
    <property type="match status" value="1"/>
</dbReference>
<name>A0AAD7Y576_9FUNG</name>
<organism evidence="2 3">
    <name type="scientific">Lichtheimia ornata</name>
    <dbReference type="NCBI Taxonomy" id="688661"/>
    <lineage>
        <taxon>Eukaryota</taxon>
        <taxon>Fungi</taxon>
        <taxon>Fungi incertae sedis</taxon>
        <taxon>Mucoromycota</taxon>
        <taxon>Mucoromycotina</taxon>
        <taxon>Mucoromycetes</taxon>
        <taxon>Mucorales</taxon>
        <taxon>Lichtheimiaceae</taxon>
        <taxon>Lichtheimia</taxon>
    </lineage>
</organism>
<dbReference type="PANTHER" id="PTHR15615:SF94">
    <property type="entry name" value="PHO85 CYCLIN-6-RELATED"/>
    <property type="match status" value="1"/>
</dbReference>
<evidence type="ECO:0008006" key="4">
    <source>
        <dbReference type="Google" id="ProtNLM"/>
    </source>
</evidence>
<comment type="caution">
    <text evidence="2">The sequence shown here is derived from an EMBL/GenBank/DDBJ whole genome shotgun (WGS) entry which is preliminary data.</text>
</comment>
<evidence type="ECO:0000313" key="2">
    <source>
        <dbReference type="EMBL" id="KAJ8664073.1"/>
    </source>
</evidence>
<evidence type="ECO:0000256" key="1">
    <source>
        <dbReference type="SAM" id="MobiDB-lite"/>
    </source>
</evidence>
<dbReference type="RefSeq" id="XP_058348985.1">
    <property type="nucleotide sequence ID" value="XM_058480462.1"/>
</dbReference>
<accession>A0AAD7Y576</accession>
<sequence length="288" mass="34098">MTHSHHRSSLPHFDLANHPPASTIQMMTQLLERITKTNDKLQASSHDKRSAYTCFHARSIPTISIHSYLNRILKYCPCTNECFLSLLVYFDRMSRNATGLRIDSFNIHRLVIAGIMVASKFYSDIFFTNTRYAKVGGLPVAELNALELEFLHLNDFNLNVTIEELQQYGDQLLMHWIREEERKRDLQWRRKEVDLMMRSRSTSSTSNSSCEDDMDRYHHHHHHHRHRTSSREHHHHHMQERPFTTTPLHRKQTTSTTSPSNTTQRHSWHIDHHPHHHRLPTPPYIIHP</sequence>
<dbReference type="InterPro" id="IPR013922">
    <property type="entry name" value="Cyclin_PHO80-like"/>
</dbReference>
<dbReference type="GO" id="GO:0000307">
    <property type="term" value="C:cyclin-dependent protein kinase holoenzyme complex"/>
    <property type="evidence" value="ECO:0007669"/>
    <property type="project" value="TreeGrafter"/>
</dbReference>
<dbReference type="CDD" id="cd20558">
    <property type="entry name" value="CYCLIN_ScPCL7-like"/>
    <property type="match status" value="1"/>
</dbReference>
<dbReference type="SUPFAM" id="SSF47954">
    <property type="entry name" value="Cyclin-like"/>
    <property type="match status" value="1"/>
</dbReference>